<reference evidence="1 2" key="1">
    <citation type="submission" date="2019-03" db="EMBL/GenBank/DDBJ databases">
        <title>Genomic Encyclopedia of Type Strains, Phase III (KMG-III): the genomes of soil and plant-associated and newly described type strains.</title>
        <authorList>
            <person name="Whitman W."/>
        </authorList>
    </citation>
    <scope>NUCLEOTIDE SEQUENCE [LARGE SCALE GENOMIC DNA]</scope>
    <source>
        <strain evidence="1 2">VKM Ac-2527</strain>
    </source>
</reference>
<dbReference type="AlphaFoldDB" id="A0A4R6KGA2"/>
<accession>A0A4R6KGA2</accession>
<protein>
    <submittedName>
        <fullName evidence="1">Uncharacterized protein</fullName>
    </submittedName>
</protein>
<evidence type="ECO:0000313" key="2">
    <source>
        <dbReference type="Proteomes" id="UP000295388"/>
    </source>
</evidence>
<proteinExistence type="predicted"/>
<gene>
    <name evidence="1" type="ORF">EV643_108272</name>
</gene>
<name>A0A4R6KGA2_9ACTN</name>
<sequence length="48" mass="5269">MLEIFRLIPSRVSSEHAAGTPAPDGATPDQPYYTVHYDLVLATTEEAH</sequence>
<evidence type="ECO:0000313" key="1">
    <source>
        <dbReference type="EMBL" id="TDO47955.1"/>
    </source>
</evidence>
<keyword evidence="2" id="KW-1185">Reference proteome</keyword>
<dbReference type="EMBL" id="SNWQ01000008">
    <property type="protein sequence ID" value="TDO47955.1"/>
    <property type="molecule type" value="Genomic_DNA"/>
</dbReference>
<comment type="caution">
    <text evidence="1">The sequence shown here is derived from an EMBL/GenBank/DDBJ whole genome shotgun (WGS) entry which is preliminary data.</text>
</comment>
<dbReference type="Proteomes" id="UP000295388">
    <property type="component" value="Unassembled WGS sequence"/>
</dbReference>
<organism evidence="1 2">
    <name type="scientific">Kribbella caucasensis</name>
    <dbReference type="NCBI Taxonomy" id="2512215"/>
    <lineage>
        <taxon>Bacteria</taxon>
        <taxon>Bacillati</taxon>
        <taxon>Actinomycetota</taxon>
        <taxon>Actinomycetes</taxon>
        <taxon>Propionibacteriales</taxon>
        <taxon>Kribbellaceae</taxon>
        <taxon>Kribbella</taxon>
    </lineage>
</organism>